<feature type="transmembrane region" description="Helical" evidence="1">
    <location>
        <begin position="209"/>
        <end position="240"/>
    </location>
</feature>
<dbReference type="PANTHER" id="PTHR33444">
    <property type="entry name" value="SI:DKEY-19B23.12-RELATED"/>
    <property type="match status" value="1"/>
</dbReference>
<accession>A0A8B7ZDP4</accession>
<dbReference type="AlphaFoldDB" id="A0A8B7ZDP4"/>
<protein>
    <submittedName>
        <fullName evidence="3">Uncharacterized protein LOC110985938 isoform X1</fullName>
    </submittedName>
</protein>
<dbReference type="PANTHER" id="PTHR33444:SF2">
    <property type="entry name" value="MARVEL DOMAIN-CONTAINING PROTEIN"/>
    <property type="match status" value="1"/>
</dbReference>
<feature type="transmembrane region" description="Helical" evidence="1">
    <location>
        <begin position="168"/>
        <end position="189"/>
    </location>
</feature>
<dbReference type="RefSeq" id="XP_022103107.1">
    <property type="nucleotide sequence ID" value="XM_022247415.1"/>
</dbReference>
<feature type="transmembrane region" description="Helical" evidence="1">
    <location>
        <begin position="126"/>
        <end position="147"/>
    </location>
</feature>
<dbReference type="Proteomes" id="UP000694845">
    <property type="component" value="Unplaced"/>
</dbReference>
<evidence type="ECO:0000256" key="1">
    <source>
        <dbReference type="SAM" id="Phobius"/>
    </source>
</evidence>
<keyword evidence="1" id="KW-0812">Transmembrane</keyword>
<evidence type="ECO:0000313" key="3">
    <source>
        <dbReference type="RefSeq" id="XP_022103107.1"/>
    </source>
</evidence>
<dbReference type="InterPro" id="IPR040350">
    <property type="entry name" value="TMEM272"/>
</dbReference>
<organism evidence="2 3">
    <name type="scientific">Acanthaster planci</name>
    <name type="common">Crown-of-thorns starfish</name>
    <dbReference type="NCBI Taxonomy" id="133434"/>
    <lineage>
        <taxon>Eukaryota</taxon>
        <taxon>Metazoa</taxon>
        <taxon>Echinodermata</taxon>
        <taxon>Eleutherozoa</taxon>
        <taxon>Asterozoa</taxon>
        <taxon>Asteroidea</taxon>
        <taxon>Valvatacea</taxon>
        <taxon>Valvatida</taxon>
        <taxon>Acanthasteridae</taxon>
        <taxon>Acanthaster</taxon>
    </lineage>
</organism>
<keyword evidence="1" id="KW-1133">Transmembrane helix</keyword>
<feature type="transmembrane region" description="Helical" evidence="1">
    <location>
        <begin position="81"/>
        <end position="114"/>
    </location>
</feature>
<evidence type="ECO:0000313" key="2">
    <source>
        <dbReference type="Proteomes" id="UP000694845"/>
    </source>
</evidence>
<dbReference type="GeneID" id="110985938"/>
<keyword evidence="1" id="KW-0472">Membrane</keyword>
<sequence>MADAEYLVTDKDSKDVDPELGLTNTAFSASEYGSRVNRADPIVEPPPLAYDELPRDAPPSYQSIFGKIQDAKMTSPTPVHFVIKIIGILLSTVFVTVFLAVMLALPIAMIVMGALYKDDCPVEPKIPIYLIVNGSVGIVKSLLDLIVRCGRLNQEDNNTEEQKSTKGDICSHFLGCFLFAFFIAGNVWVYSNYPPSDIVSDPNYCYGPLYYFAFWFMTSCYILLGVFFCLECCLICVAVCKDP</sequence>
<reference evidence="3" key="1">
    <citation type="submission" date="2025-08" db="UniProtKB">
        <authorList>
            <consortium name="RefSeq"/>
        </authorList>
    </citation>
    <scope>IDENTIFICATION</scope>
</reference>
<dbReference type="KEGG" id="aplc:110985938"/>
<proteinExistence type="predicted"/>
<keyword evidence="2" id="KW-1185">Reference proteome</keyword>
<name>A0A8B7ZDP4_ACAPL</name>
<gene>
    <name evidence="3" type="primary">LOC110985938</name>
</gene>
<dbReference type="OrthoDB" id="6157510at2759"/>